<organism evidence="2 3">
    <name type="scientific">Natronorubrum halalkaliphilum</name>
    <dbReference type="NCBI Taxonomy" id="2691917"/>
    <lineage>
        <taxon>Archaea</taxon>
        <taxon>Methanobacteriati</taxon>
        <taxon>Methanobacteriota</taxon>
        <taxon>Stenosarchaea group</taxon>
        <taxon>Halobacteria</taxon>
        <taxon>Halobacteriales</taxon>
        <taxon>Natrialbaceae</taxon>
        <taxon>Natronorubrum</taxon>
    </lineage>
</organism>
<dbReference type="AlphaFoldDB" id="A0A6B0VKZ0"/>
<dbReference type="Proteomes" id="UP000434101">
    <property type="component" value="Unassembled WGS sequence"/>
</dbReference>
<feature type="region of interest" description="Disordered" evidence="1">
    <location>
        <begin position="96"/>
        <end position="160"/>
    </location>
</feature>
<accession>A0A6B0VKZ0</accession>
<gene>
    <name evidence="2" type="ORF">GS429_05115</name>
</gene>
<name>A0A6B0VKZ0_9EURY</name>
<evidence type="ECO:0000313" key="3">
    <source>
        <dbReference type="Proteomes" id="UP000434101"/>
    </source>
</evidence>
<dbReference type="OrthoDB" id="187751at2157"/>
<feature type="compositionally biased region" description="Low complexity" evidence="1">
    <location>
        <begin position="107"/>
        <end position="116"/>
    </location>
</feature>
<evidence type="ECO:0000256" key="1">
    <source>
        <dbReference type="SAM" id="MobiDB-lite"/>
    </source>
</evidence>
<reference evidence="2 3" key="1">
    <citation type="submission" date="2020-01" db="EMBL/GenBank/DDBJ databases">
        <title>Natronorubrum sp. JWXQ-INN 674 isolated from Inner Mongolia Autonomous Region of China.</title>
        <authorList>
            <person name="Xue Q."/>
        </authorList>
    </citation>
    <scope>NUCLEOTIDE SEQUENCE [LARGE SCALE GENOMIC DNA]</scope>
    <source>
        <strain evidence="2 3">JWXQ-INN-674</strain>
    </source>
</reference>
<protein>
    <submittedName>
        <fullName evidence="2">Uncharacterized protein</fullName>
    </submittedName>
</protein>
<evidence type="ECO:0000313" key="2">
    <source>
        <dbReference type="EMBL" id="MXV61452.1"/>
    </source>
</evidence>
<proteinExistence type="predicted"/>
<feature type="compositionally biased region" description="Acidic residues" evidence="1">
    <location>
        <begin position="119"/>
        <end position="160"/>
    </location>
</feature>
<dbReference type="RefSeq" id="WP_160063355.1">
    <property type="nucleotide sequence ID" value="NZ_WUYX01000020.1"/>
</dbReference>
<sequence length="160" mass="17381">MSEDAEDGLLTVAVGPDEDDIEDLQEALESGEMDPMEAQQEQQELIEDAVADFEDRADDESELTIEESTEEMGLFQVDAAGDSLIEALKDGEVSSIHTGSAYDRFLEQQQQQQQPPAEEPPEDGDSEEGDEEGESEEDGDDDADEGSEDDGDDGDDGDDE</sequence>
<dbReference type="EMBL" id="WUYX01000020">
    <property type="protein sequence ID" value="MXV61452.1"/>
    <property type="molecule type" value="Genomic_DNA"/>
</dbReference>
<feature type="region of interest" description="Disordered" evidence="1">
    <location>
        <begin position="1"/>
        <end position="20"/>
    </location>
</feature>
<comment type="caution">
    <text evidence="2">The sequence shown here is derived from an EMBL/GenBank/DDBJ whole genome shotgun (WGS) entry which is preliminary data.</text>
</comment>
<keyword evidence="3" id="KW-1185">Reference proteome</keyword>